<dbReference type="AlphaFoldDB" id="A0A2S6HHV7"/>
<protein>
    <submittedName>
        <fullName evidence="1">Uncharacterized protein</fullName>
    </submittedName>
</protein>
<proteinExistence type="predicted"/>
<dbReference type="EMBL" id="PTIZ01000002">
    <property type="protein sequence ID" value="PPK77057.1"/>
    <property type="molecule type" value="Genomic_DNA"/>
</dbReference>
<gene>
    <name evidence="1" type="ORF">B0F87_102163</name>
</gene>
<accession>A0A2S6HHV7</accession>
<sequence length="60" mass="6860">MKFMFFLRALRVFVVKKISNLSMFFHGNGLKGLMDRHHPGIYSGISPLIASEGEKNFCLK</sequence>
<evidence type="ECO:0000313" key="2">
    <source>
        <dbReference type="Proteomes" id="UP000240010"/>
    </source>
</evidence>
<evidence type="ECO:0000313" key="1">
    <source>
        <dbReference type="EMBL" id="PPK77057.1"/>
    </source>
</evidence>
<dbReference type="Proteomes" id="UP000240010">
    <property type="component" value="Unassembled WGS sequence"/>
</dbReference>
<organism evidence="1 2">
    <name type="scientific">Methylobacter tundripaludum</name>
    <dbReference type="NCBI Taxonomy" id="173365"/>
    <lineage>
        <taxon>Bacteria</taxon>
        <taxon>Pseudomonadati</taxon>
        <taxon>Pseudomonadota</taxon>
        <taxon>Gammaproteobacteria</taxon>
        <taxon>Methylococcales</taxon>
        <taxon>Methylococcaceae</taxon>
        <taxon>Methylobacter</taxon>
    </lineage>
</organism>
<reference evidence="1 2" key="1">
    <citation type="submission" date="2018-02" db="EMBL/GenBank/DDBJ databases">
        <title>Subsurface microbial communities from deep shales in Ohio and West Virginia, USA.</title>
        <authorList>
            <person name="Wrighton K."/>
        </authorList>
    </citation>
    <scope>NUCLEOTIDE SEQUENCE [LARGE SCALE GENOMIC DNA]</scope>
    <source>
        <strain evidence="1 2">OWC-DMM</strain>
    </source>
</reference>
<name>A0A2S6HHV7_9GAMM</name>
<comment type="caution">
    <text evidence="1">The sequence shown here is derived from an EMBL/GenBank/DDBJ whole genome shotgun (WGS) entry which is preliminary data.</text>
</comment>